<dbReference type="GO" id="GO:0005886">
    <property type="term" value="C:plasma membrane"/>
    <property type="evidence" value="ECO:0007669"/>
    <property type="project" value="TreeGrafter"/>
</dbReference>
<protein>
    <recommendedName>
        <fullName evidence="8">C2 domain-containing protein</fullName>
    </recommendedName>
</protein>
<dbReference type="GO" id="GO:0098793">
    <property type="term" value="C:presynapse"/>
    <property type="evidence" value="ECO:0007669"/>
    <property type="project" value="GOC"/>
</dbReference>
<dbReference type="InterPro" id="IPR000008">
    <property type="entry name" value="C2_dom"/>
</dbReference>
<feature type="domain" description="C2" evidence="8">
    <location>
        <begin position="241"/>
        <end position="362"/>
    </location>
</feature>
<dbReference type="GO" id="GO:0000149">
    <property type="term" value="F:SNARE binding"/>
    <property type="evidence" value="ECO:0007669"/>
    <property type="project" value="TreeGrafter"/>
</dbReference>
<feature type="compositionally biased region" description="Polar residues" evidence="6">
    <location>
        <begin position="207"/>
        <end position="216"/>
    </location>
</feature>
<dbReference type="InterPro" id="IPR035892">
    <property type="entry name" value="C2_domain_sf"/>
</dbReference>
<dbReference type="GO" id="GO:0005874">
    <property type="term" value="C:microtubule"/>
    <property type="evidence" value="ECO:0007669"/>
    <property type="project" value="UniProtKB-KW"/>
</dbReference>
<comment type="similarity">
    <text evidence="1">Belongs to the tubulin family.</text>
</comment>
<evidence type="ECO:0000256" key="2">
    <source>
        <dbReference type="ARBA" id="ARBA00022701"/>
    </source>
</evidence>
<dbReference type="InterPro" id="IPR001565">
    <property type="entry name" value="Synaptotagmin"/>
</dbReference>
<name>U4UPE8_DENPD</name>
<dbReference type="SUPFAM" id="SSF49562">
    <property type="entry name" value="C2 domain (Calcium/lipid-binding domain, CaLB)"/>
    <property type="match status" value="2"/>
</dbReference>
<dbReference type="Gene3D" id="2.60.40.150">
    <property type="entry name" value="C2 domain"/>
    <property type="match status" value="2"/>
</dbReference>
<reference evidence="9 10" key="1">
    <citation type="journal article" date="2013" name="Genome Biol.">
        <title>Draft genome of the mountain pine beetle, Dendroctonus ponderosae Hopkins, a major forest pest.</title>
        <authorList>
            <person name="Keeling C.I."/>
            <person name="Yuen M.M."/>
            <person name="Liao N.Y."/>
            <person name="Docking T.R."/>
            <person name="Chan S.K."/>
            <person name="Taylor G.A."/>
            <person name="Palmquist D.L."/>
            <person name="Jackman S.D."/>
            <person name="Nguyen A."/>
            <person name="Li M."/>
            <person name="Henderson H."/>
            <person name="Janes J.K."/>
            <person name="Zhao Y."/>
            <person name="Pandoh P."/>
            <person name="Moore R."/>
            <person name="Sperling F.A."/>
            <person name="Huber D.P."/>
            <person name="Birol I."/>
            <person name="Jones S.J."/>
            <person name="Bohlmann J."/>
        </authorList>
    </citation>
    <scope>NUCLEOTIDE SEQUENCE</scope>
</reference>
<dbReference type="Gene3D" id="1.10.287.600">
    <property type="entry name" value="Helix hairpin bin"/>
    <property type="match status" value="1"/>
</dbReference>
<dbReference type="GO" id="GO:0005525">
    <property type="term" value="F:GTP binding"/>
    <property type="evidence" value="ECO:0007669"/>
    <property type="project" value="UniProtKB-KW"/>
</dbReference>
<evidence type="ECO:0000313" key="9">
    <source>
        <dbReference type="EMBL" id="ERL92036.1"/>
    </source>
</evidence>
<dbReference type="PRINTS" id="PR00360">
    <property type="entry name" value="C2DOMAIN"/>
</dbReference>
<dbReference type="GO" id="GO:0048791">
    <property type="term" value="P:calcium ion-regulated exocytosis of neurotransmitter"/>
    <property type="evidence" value="ECO:0007669"/>
    <property type="project" value="TreeGrafter"/>
</dbReference>
<evidence type="ECO:0000256" key="7">
    <source>
        <dbReference type="SAM" id="Phobius"/>
    </source>
</evidence>
<keyword evidence="3" id="KW-0677">Repeat</keyword>
<gene>
    <name evidence="9" type="ORF">D910_09358</name>
</gene>
<dbReference type="Pfam" id="PF00168">
    <property type="entry name" value="C2"/>
    <property type="match status" value="2"/>
</dbReference>
<dbReference type="GO" id="GO:0030424">
    <property type="term" value="C:axon"/>
    <property type="evidence" value="ECO:0007669"/>
    <property type="project" value="TreeGrafter"/>
</dbReference>
<dbReference type="CDD" id="cd08388">
    <property type="entry name" value="C2A_Synaptotagmin-4-11"/>
    <property type="match status" value="1"/>
</dbReference>
<organism evidence="9 10">
    <name type="scientific">Dendroctonus ponderosae</name>
    <name type="common">Mountain pine beetle</name>
    <dbReference type="NCBI Taxonomy" id="77166"/>
    <lineage>
        <taxon>Eukaryota</taxon>
        <taxon>Metazoa</taxon>
        <taxon>Ecdysozoa</taxon>
        <taxon>Arthropoda</taxon>
        <taxon>Hexapoda</taxon>
        <taxon>Insecta</taxon>
        <taxon>Pterygota</taxon>
        <taxon>Neoptera</taxon>
        <taxon>Endopterygota</taxon>
        <taxon>Coleoptera</taxon>
        <taxon>Polyphaga</taxon>
        <taxon>Cucujiformia</taxon>
        <taxon>Curculionidae</taxon>
        <taxon>Scolytinae</taxon>
        <taxon>Dendroctonus</taxon>
    </lineage>
</organism>
<evidence type="ECO:0000256" key="6">
    <source>
        <dbReference type="SAM" id="MobiDB-lite"/>
    </source>
</evidence>
<dbReference type="FunFam" id="2.60.40.150:FF:000181">
    <property type="entry name" value="Synaptotagmin 4"/>
    <property type="match status" value="1"/>
</dbReference>
<dbReference type="PANTHER" id="PTHR10024:SF369">
    <property type="entry name" value="FI18813P1"/>
    <property type="match status" value="1"/>
</dbReference>
<keyword evidence="7" id="KW-1133">Transmembrane helix</keyword>
<feature type="compositionally biased region" description="Basic and acidic residues" evidence="6">
    <location>
        <begin position="217"/>
        <end position="232"/>
    </location>
</feature>
<dbReference type="GO" id="GO:0006906">
    <property type="term" value="P:vesicle fusion"/>
    <property type="evidence" value="ECO:0007669"/>
    <property type="project" value="TreeGrafter"/>
</dbReference>
<keyword evidence="4" id="KW-0547">Nucleotide-binding</keyword>
<keyword evidence="2" id="KW-0493">Microtubule</keyword>
<dbReference type="GO" id="GO:0030276">
    <property type="term" value="F:clathrin binding"/>
    <property type="evidence" value="ECO:0007669"/>
    <property type="project" value="TreeGrafter"/>
</dbReference>
<dbReference type="InterPro" id="IPR008280">
    <property type="entry name" value="Tub_FtsZ_C"/>
</dbReference>
<dbReference type="GO" id="GO:0070382">
    <property type="term" value="C:exocytic vesicle"/>
    <property type="evidence" value="ECO:0007669"/>
    <property type="project" value="TreeGrafter"/>
</dbReference>
<dbReference type="FunFam" id="2.60.40.150:FF:000039">
    <property type="entry name" value="Synaptotagmin 11"/>
    <property type="match status" value="1"/>
</dbReference>
<dbReference type="GO" id="GO:0005509">
    <property type="term" value="F:calcium ion binding"/>
    <property type="evidence" value="ECO:0007669"/>
    <property type="project" value="TreeGrafter"/>
</dbReference>
<keyword evidence="7" id="KW-0472">Membrane</keyword>
<feature type="domain" description="C2" evidence="8">
    <location>
        <begin position="379"/>
        <end position="515"/>
    </location>
</feature>
<feature type="region of interest" description="Disordered" evidence="6">
    <location>
        <begin position="128"/>
        <end position="234"/>
    </location>
</feature>
<proteinExistence type="inferred from homology"/>
<dbReference type="CDD" id="cd08404">
    <property type="entry name" value="C2B_Synaptotagmin-4"/>
    <property type="match status" value="1"/>
</dbReference>
<evidence type="ECO:0000256" key="1">
    <source>
        <dbReference type="ARBA" id="ARBA00009636"/>
    </source>
</evidence>
<dbReference type="STRING" id="77166.U4UPE8"/>
<dbReference type="PROSITE" id="PS50004">
    <property type="entry name" value="C2"/>
    <property type="match status" value="2"/>
</dbReference>
<evidence type="ECO:0000313" key="10">
    <source>
        <dbReference type="Proteomes" id="UP000030742"/>
    </source>
</evidence>
<evidence type="ECO:0000256" key="4">
    <source>
        <dbReference type="ARBA" id="ARBA00022741"/>
    </source>
</evidence>
<dbReference type="EMBL" id="KB632309">
    <property type="protein sequence ID" value="ERL92036.1"/>
    <property type="molecule type" value="Genomic_DNA"/>
</dbReference>
<dbReference type="AlphaFoldDB" id="U4UPE8"/>
<evidence type="ECO:0000256" key="5">
    <source>
        <dbReference type="ARBA" id="ARBA00023134"/>
    </source>
</evidence>
<dbReference type="GO" id="GO:0005544">
    <property type="term" value="F:calcium-dependent phospholipid binding"/>
    <property type="evidence" value="ECO:0007669"/>
    <property type="project" value="TreeGrafter"/>
</dbReference>
<dbReference type="OrthoDB" id="67700at2759"/>
<dbReference type="Proteomes" id="UP000030742">
    <property type="component" value="Unassembled WGS sequence"/>
</dbReference>
<keyword evidence="7" id="KW-0812">Transmembrane</keyword>
<evidence type="ECO:0000256" key="3">
    <source>
        <dbReference type="ARBA" id="ARBA00022737"/>
    </source>
</evidence>
<dbReference type="PRINTS" id="PR00399">
    <property type="entry name" value="SYNAPTOTAGMN"/>
</dbReference>
<feature type="transmembrane region" description="Helical" evidence="7">
    <location>
        <begin position="95"/>
        <end position="117"/>
    </location>
</feature>
<dbReference type="SUPFAM" id="SSF55307">
    <property type="entry name" value="Tubulin C-terminal domain-like"/>
    <property type="match status" value="1"/>
</dbReference>
<accession>U4UPE8</accession>
<dbReference type="InterPro" id="IPR023123">
    <property type="entry name" value="Tubulin_C"/>
</dbReference>
<keyword evidence="5" id="KW-0342">GTP-binding</keyword>
<evidence type="ECO:0000259" key="8">
    <source>
        <dbReference type="PROSITE" id="PS50004"/>
    </source>
</evidence>
<sequence length="519" mass="58438">MGLCNVPPNGQNVALFSLFNTTGMFGLFQHIAKQFSSLFRKQAHIHHYTNVSSFEMDFFDECLESLRDVMHKYKSLENVGPQTIPRLEPRINYPIIGLCIGGVVFGVLVLVSTYYCYQRRRRLRAKRNGPDQPLAFHSHRRPTAVKSPAGAGPGTGTHYLKKSPSPTGISKTPPGISAPHTPSPTGTVGPLESGVSSHQPFEPKPENQISKDNCSTENERQSPTKEEQETNEKNLQQSAAYLGQLVFKLRYKHDKNALIVSVVRCKDLPAKDPNTGSSDPYVKLQLLPDKQHKVKTRVLRKTRNPVYDEDFTFYGISFNQLPSITLHFVVLSFDRYSRDDIIGEVFCALSNVDIAQIETQQLALCREIQPRSLKIRSQGRGELLVSLCWQPAANRLTVVILKARNLPKMDVTGLADPYVKIYLLYNGQRIAKKKTHVKKRTLMPVFNESFVFDVPANGQTLDGISLEFLLLDWDRVTKNEVIGRLDLGGAKCTGSALTHWNEVCNSPRRQIADWHKLKE</sequence>
<dbReference type="GO" id="GO:0001786">
    <property type="term" value="F:phosphatidylserine binding"/>
    <property type="evidence" value="ECO:0007669"/>
    <property type="project" value="TreeGrafter"/>
</dbReference>
<dbReference type="PANTHER" id="PTHR10024">
    <property type="entry name" value="SYNAPTOTAGMIN"/>
    <property type="match status" value="1"/>
</dbReference>
<dbReference type="SMART" id="SM00239">
    <property type="entry name" value="C2"/>
    <property type="match status" value="2"/>
</dbReference>